<reference evidence="2" key="1">
    <citation type="journal article" date="2022" name="bioRxiv">
        <title>Sequencing and chromosome-scale assembly of the giantPleurodeles waltlgenome.</title>
        <authorList>
            <person name="Brown T."/>
            <person name="Elewa A."/>
            <person name="Iarovenko S."/>
            <person name="Subramanian E."/>
            <person name="Araus A.J."/>
            <person name="Petzold A."/>
            <person name="Susuki M."/>
            <person name="Suzuki K.-i.T."/>
            <person name="Hayashi T."/>
            <person name="Toyoda A."/>
            <person name="Oliveira C."/>
            <person name="Osipova E."/>
            <person name="Leigh N.D."/>
            <person name="Simon A."/>
            <person name="Yun M.H."/>
        </authorList>
    </citation>
    <scope>NUCLEOTIDE SEQUENCE</scope>
    <source>
        <strain evidence="2">20211129_DDA</strain>
        <tissue evidence="2">Liver</tissue>
    </source>
</reference>
<dbReference type="EMBL" id="JANPWB010000015">
    <property type="protein sequence ID" value="KAJ1088849.1"/>
    <property type="molecule type" value="Genomic_DNA"/>
</dbReference>
<accession>A0AAV7LER4</accession>
<proteinExistence type="predicted"/>
<dbReference type="Proteomes" id="UP001066276">
    <property type="component" value="Chromosome 11"/>
</dbReference>
<feature type="compositionally biased region" description="Basic and acidic residues" evidence="1">
    <location>
        <begin position="75"/>
        <end position="86"/>
    </location>
</feature>
<feature type="region of interest" description="Disordered" evidence="1">
    <location>
        <begin position="68"/>
        <end position="87"/>
    </location>
</feature>
<organism evidence="2 3">
    <name type="scientific">Pleurodeles waltl</name>
    <name type="common">Iberian ribbed newt</name>
    <dbReference type="NCBI Taxonomy" id="8319"/>
    <lineage>
        <taxon>Eukaryota</taxon>
        <taxon>Metazoa</taxon>
        <taxon>Chordata</taxon>
        <taxon>Craniata</taxon>
        <taxon>Vertebrata</taxon>
        <taxon>Euteleostomi</taxon>
        <taxon>Amphibia</taxon>
        <taxon>Batrachia</taxon>
        <taxon>Caudata</taxon>
        <taxon>Salamandroidea</taxon>
        <taxon>Salamandridae</taxon>
        <taxon>Pleurodelinae</taxon>
        <taxon>Pleurodeles</taxon>
    </lineage>
</organism>
<evidence type="ECO:0000313" key="2">
    <source>
        <dbReference type="EMBL" id="KAJ1088849.1"/>
    </source>
</evidence>
<name>A0AAV7LER4_PLEWA</name>
<protein>
    <submittedName>
        <fullName evidence="2">Uncharacterized protein</fullName>
    </submittedName>
</protein>
<dbReference type="AlphaFoldDB" id="A0AAV7LER4"/>
<gene>
    <name evidence="2" type="ORF">NDU88_002004</name>
</gene>
<comment type="caution">
    <text evidence="2">The sequence shown here is derived from an EMBL/GenBank/DDBJ whole genome shotgun (WGS) entry which is preliminary data.</text>
</comment>
<evidence type="ECO:0000313" key="3">
    <source>
        <dbReference type="Proteomes" id="UP001066276"/>
    </source>
</evidence>
<keyword evidence="3" id="KW-1185">Reference proteome</keyword>
<evidence type="ECO:0000256" key="1">
    <source>
        <dbReference type="SAM" id="MobiDB-lite"/>
    </source>
</evidence>
<sequence>MRTLRSLRNGVNKSEDLESCLCQFLRAYWQTPHSITKCGPSDFMIRHSTQDLIPSCPKWEPAVIDVQAAQQRRSRNNERETRDRGAVEPTLQAGNEVVIKDCYPGLKYRTYFERETWEVVKVRGTMVTARQNAMVISRNVSQFKRVSSEEDDLNDETLQVAQI</sequence>